<evidence type="ECO:0000313" key="2">
    <source>
        <dbReference type="Proteomes" id="UP000231332"/>
    </source>
</evidence>
<reference evidence="2" key="1">
    <citation type="submission" date="2017-09" db="EMBL/GenBank/DDBJ databases">
        <title>Depth-based differentiation of microbial function through sediment-hosted aquifers and enrichment of novel symbionts in the deep terrestrial subsurface.</title>
        <authorList>
            <person name="Probst A.J."/>
            <person name="Ladd B."/>
            <person name="Jarett J.K."/>
            <person name="Geller-Mcgrath D.E."/>
            <person name="Sieber C.M.K."/>
            <person name="Emerson J.B."/>
            <person name="Anantharaman K."/>
            <person name="Thomas B.C."/>
            <person name="Malmstrom R."/>
            <person name="Stieglmeier M."/>
            <person name="Klingl A."/>
            <person name="Woyke T."/>
            <person name="Ryan C.M."/>
            <person name="Banfield J.F."/>
        </authorList>
    </citation>
    <scope>NUCLEOTIDE SEQUENCE [LARGE SCALE GENOMIC DNA]</scope>
</reference>
<evidence type="ECO:0008006" key="3">
    <source>
        <dbReference type="Google" id="ProtNLM"/>
    </source>
</evidence>
<sequence>SFTNVSAGSKTIWDGARIHFRWTYTKNKGPDNAQLKITATELNGTYTASAGTLTVDIVDVDGNPVASPSMAMGAVTFSFNYQTANGTFGVSTEKIRVENTTANPQWNLTIAANGGSTAFWDSAGTDYDFNDPTADAGDGGDADSLGGQMTIDASGGTLGGTCSATDITKGSSASFSEGATDSITLLTAGASADTSCYWDLTSVSISQTIPAEQPAASDYSINMTLTVTAL</sequence>
<dbReference type="Proteomes" id="UP000231332">
    <property type="component" value="Unassembled WGS sequence"/>
</dbReference>
<dbReference type="EMBL" id="PFMY01000023">
    <property type="protein sequence ID" value="PIZ27808.1"/>
    <property type="molecule type" value="Genomic_DNA"/>
</dbReference>
<proteinExistence type="predicted"/>
<feature type="non-terminal residue" evidence="1">
    <location>
        <position position="1"/>
    </location>
</feature>
<name>A0A2M7SXA8_9BACT</name>
<evidence type="ECO:0000313" key="1">
    <source>
        <dbReference type="EMBL" id="PIZ27808.1"/>
    </source>
</evidence>
<organism evidence="1 2">
    <name type="scientific">Candidatus Berkelbacteria bacterium CG_4_10_14_0_8_um_filter_42_34</name>
    <dbReference type="NCBI Taxonomy" id="1974502"/>
    <lineage>
        <taxon>Bacteria</taxon>
        <taxon>Candidatus Berkelbacteria</taxon>
    </lineage>
</organism>
<gene>
    <name evidence="1" type="ORF">COY45_00455</name>
</gene>
<accession>A0A2M7SXA8</accession>
<protein>
    <recommendedName>
        <fullName evidence="3">WxL domain-containing protein</fullName>
    </recommendedName>
</protein>
<comment type="caution">
    <text evidence="1">The sequence shown here is derived from an EMBL/GenBank/DDBJ whole genome shotgun (WGS) entry which is preliminary data.</text>
</comment>
<dbReference type="AlphaFoldDB" id="A0A2M7SXA8"/>